<evidence type="ECO:0000313" key="7">
    <source>
        <dbReference type="Proteomes" id="UP000272706"/>
    </source>
</evidence>
<dbReference type="PROSITE" id="PS51898">
    <property type="entry name" value="TYR_RECOMBINASE"/>
    <property type="match status" value="1"/>
</dbReference>
<name>A0A3A5JRJ8_9HYPH</name>
<dbReference type="InterPro" id="IPR002104">
    <property type="entry name" value="Integrase_catalytic"/>
</dbReference>
<gene>
    <name evidence="6" type="ORF">D3227_39575</name>
</gene>
<dbReference type="Pfam" id="PF13356">
    <property type="entry name" value="Arm-DNA-bind_3"/>
    <property type="match status" value="1"/>
</dbReference>
<dbReference type="InterPro" id="IPR038488">
    <property type="entry name" value="Integrase_DNA-bd_sf"/>
</dbReference>
<dbReference type="InterPro" id="IPR011010">
    <property type="entry name" value="DNA_brk_join_enz"/>
</dbReference>
<dbReference type="SUPFAM" id="SSF56349">
    <property type="entry name" value="DNA breaking-rejoining enzymes"/>
    <property type="match status" value="1"/>
</dbReference>
<dbReference type="RefSeq" id="WP_120019379.1">
    <property type="nucleotide sequence ID" value="NZ_QZWZ01000108.1"/>
</dbReference>
<evidence type="ECO:0000256" key="4">
    <source>
        <dbReference type="ARBA" id="ARBA00023172"/>
    </source>
</evidence>
<evidence type="ECO:0000256" key="2">
    <source>
        <dbReference type="ARBA" id="ARBA00022908"/>
    </source>
</evidence>
<feature type="domain" description="Tyr recombinase" evidence="5">
    <location>
        <begin position="230"/>
        <end position="405"/>
    </location>
</feature>
<keyword evidence="4" id="KW-0233">DNA recombination</keyword>
<dbReference type="Gene3D" id="3.30.160.390">
    <property type="entry name" value="Integrase, DNA-binding domain"/>
    <property type="match status" value="1"/>
</dbReference>
<dbReference type="GO" id="GO:0003677">
    <property type="term" value="F:DNA binding"/>
    <property type="evidence" value="ECO:0007669"/>
    <property type="project" value="UniProtKB-KW"/>
</dbReference>
<keyword evidence="7" id="KW-1185">Reference proteome</keyword>
<dbReference type="PANTHER" id="PTHR30629">
    <property type="entry name" value="PROPHAGE INTEGRASE"/>
    <property type="match status" value="1"/>
</dbReference>
<dbReference type="Proteomes" id="UP000272706">
    <property type="component" value="Unassembled WGS sequence"/>
</dbReference>
<protein>
    <submittedName>
        <fullName evidence="6">DUF4102 domain-containing protein</fullName>
    </submittedName>
</protein>
<dbReference type="OrthoDB" id="7615137at2"/>
<dbReference type="InterPro" id="IPR050808">
    <property type="entry name" value="Phage_Integrase"/>
</dbReference>
<dbReference type="EMBL" id="QZWZ01000108">
    <property type="protein sequence ID" value="RJT22092.1"/>
    <property type="molecule type" value="Genomic_DNA"/>
</dbReference>
<dbReference type="Gene3D" id="1.10.443.10">
    <property type="entry name" value="Intergrase catalytic core"/>
    <property type="match status" value="1"/>
</dbReference>
<dbReference type="Pfam" id="PF00589">
    <property type="entry name" value="Phage_integrase"/>
    <property type="match status" value="1"/>
</dbReference>
<keyword evidence="2" id="KW-0229">DNA integration</keyword>
<dbReference type="Gene3D" id="1.10.150.130">
    <property type="match status" value="1"/>
</dbReference>
<dbReference type="AlphaFoldDB" id="A0A3A5JRJ8"/>
<organism evidence="6 7">
    <name type="scientific">Mesorhizobium waimense</name>
    <dbReference type="NCBI Taxonomy" id="1300307"/>
    <lineage>
        <taxon>Bacteria</taxon>
        <taxon>Pseudomonadati</taxon>
        <taxon>Pseudomonadota</taxon>
        <taxon>Alphaproteobacteria</taxon>
        <taxon>Hyphomicrobiales</taxon>
        <taxon>Phyllobacteriaceae</taxon>
        <taxon>Mesorhizobium</taxon>
    </lineage>
</organism>
<dbReference type="InterPro" id="IPR010998">
    <property type="entry name" value="Integrase_recombinase_N"/>
</dbReference>
<dbReference type="PANTHER" id="PTHR30629:SF2">
    <property type="entry name" value="PROPHAGE INTEGRASE INTS-RELATED"/>
    <property type="match status" value="1"/>
</dbReference>
<dbReference type="GO" id="GO:0015074">
    <property type="term" value="P:DNA integration"/>
    <property type="evidence" value="ECO:0007669"/>
    <property type="project" value="UniProtKB-KW"/>
</dbReference>
<dbReference type="CDD" id="cd00796">
    <property type="entry name" value="INT_Rci_Hp1_C"/>
    <property type="match status" value="1"/>
</dbReference>
<accession>A0A3A5JRJ8</accession>
<evidence type="ECO:0000256" key="3">
    <source>
        <dbReference type="ARBA" id="ARBA00023125"/>
    </source>
</evidence>
<dbReference type="InterPro" id="IPR013762">
    <property type="entry name" value="Integrase-like_cat_sf"/>
</dbReference>
<dbReference type="InterPro" id="IPR025166">
    <property type="entry name" value="Integrase_DNA_bind_dom"/>
</dbReference>
<proteinExistence type="inferred from homology"/>
<comment type="similarity">
    <text evidence="1">Belongs to the 'phage' integrase family.</text>
</comment>
<dbReference type="GO" id="GO:0006310">
    <property type="term" value="P:DNA recombination"/>
    <property type="evidence" value="ECO:0007669"/>
    <property type="project" value="UniProtKB-KW"/>
</dbReference>
<keyword evidence="3" id="KW-0238">DNA-binding</keyword>
<reference evidence="6 7" key="1">
    <citation type="submission" date="2018-09" db="EMBL/GenBank/DDBJ databases">
        <title>Mesorhizobium carmichaelinearum sp. nov. isolated from Carmichaelinea spp. root nodules in New Zealand.</title>
        <authorList>
            <person name="De Meyer S.E."/>
        </authorList>
    </citation>
    <scope>NUCLEOTIDE SEQUENCE [LARGE SCALE GENOMIC DNA]</scope>
    <source>
        <strain evidence="6 7">ICMP19557</strain>
    </source>
</reference>
<evidence type="ECO:0000256" key="1">
    <source>
        <dbReference type="ARBA" id="ARBA00008857"/>
    </source>
</evidence>
<comment type="caution">
    <text evidence="6">The sequence shown here is derived from an EMBL/GenBank/DDBJ whole genome shotgun (WGS) entry which is preliminary data.</text>
</comment>
<sequence length="429" mass="46990">MASIKLTKRSVDAATALDKAIIVYDTELKGFGLRVASSGIKTWQVEYRPYPGGRNVPKRRMALGSTASLTPEEARCKAKNILGSVARGSDPAKDRGAKRREMKIAGLVDLYETEGCYVQRGIRQGHEMKPKTKAFTLARLRNHVIPLLGAKRVTEVSAGDIERMVRDITAGKTAKDEKRGKRRRIIVRGGEGAARKVARDFSAVFSFAIRQKVAISNPCDTAAIRKTDNRRERYLSIDEVKRLGQALETLQSQGVNQKALDISRLWALTGCRRDEIAGLKWSEIEFEHACLRLEESKTGKSIRPLASPALALLASLPRMADSEYVFPATTGEGHYQGTKRIWPRVIKLAELPGVTPHTLRHTLGSAAVSTGETLAMTGAILGHSNYRSTAIYAHIQRDPATKAADRAVGPIHAALSGKPAAKVVKLRSR</sequence>
<evidence type="ECO:0000313" key="6">
    <source>
        <dbReference type="EMBL" id="RJT22092.1"/>
    </source>
</evidence>
<evidence type="ECO:0000259" key="5">
    <source>
        <dbReference type="PROSITE" id="PS51898"/>
    </source>
</evidence>